<name>A0A377F8N5_ECOLX</name>
<dbReference type="EMBL" id="UGET01000006">
    <property type="protein sequence ID" value="STN26372.1"/>
    <property type="molecule type" value="Genomic_DNA"/>
</dbReference>
<evidence type="ECO:0000313" key="2">
    <source>
        <dbReference type="Proteomes" id="UP000254255"/>
    </source>
</evidence>
<gene>
    <name evidence="1" type="ORF">NCTC13148_06808</name>
</gene>
<reference evidence="1 2" key="1">
    <citation type="submission" date="2018-06" db="EMBL/GenBank/DDBJ databases">
        <authorList>
            <consortium name="Pathogen Informatics"/>
            <person name="Doyle S."/>
        </authorList>
    </citation>
    <scope>NUCLEOTIDE SEQUENCE [LARGE SCALE GENOMIC DNA]</scope>
    <source>
        <strain evidence="1 2">NCTC13148</strain>
    </source>
</reference>
<protein>
    <submittedName>
        <fullName evidence="1">Uncharacterized protein</fullName>
    </submittedName>
</protein>
<organism evidence="1 2">
    <name type="scientific">Escherichia coli</name>
    <dbReference type="NCBI Taxonomy" id="562"/>
    <lineage>
        <taxon>Bacteria</taxon>
        <taxon>Pseudomonadati</taxon>
        <taxon>Pseudomonadota</taxon>
        <taxon>Gammaproteobacteria</taxon>
        <taxon>Enterobacterales</taxon>
        <taxon>Enterobacteriaceae</taxon>
        <taxon>Escherichia</taxon>
    </lineage>
</organism>
<dbReference type="Proteomes" id="UP000254255">
    <property type="component" value="Unassembled WGS sequence"/>
</dbReference>
<accession>A0A377F8N5</accession>
<sequence length="119" mass="13805">MVQSVVNDYVADKTFLSALIDEGLLTKGIVRNDDNSTEEVVYVAFERFDDHLTVNFLLNDVENIESEFKPDGRLKKYFHDECDFYIKSGIVEALSIQLPERYEKSFMNFCRSSAIILNY</sequence>
<dbReference type="AlphaFoldDB" id="A0A377F8N5"/>
<evidence type="ECO:0000313" key="1">
    <source>
        <dbReference type="EMBL" id="STN26372.1"/>
    </source>
</evidence>
<proteinExistence type="predicted"/>